<reference evidence="3" key="1">
    <citation type="journal article" date="2019" name="Int. J. Syst. Evol. Microbiol.">
        <title>The Global Catalogue of Microorganisms (GCM) 10K type strain sequencing project: providing services to taxonomists for standard genome sequencing and annotation.</title>
        <authorList>
            <consortium name="The Broad Institute Genomics Platform"/>
            <consortium name="The Broad Institute Genome Sequencing Center for Infectious Disease"/>
            <person name="Wu L."/>
            <person name="Ma J."/>
        </authorList>
    </citation>
    <scope>NUCLEOTIDE SEQUENCE [LARGE SCALE GENOMIC DNA]</scope>
    <source>
        <strain evidence="3">CGMCC 4.7367</strain>
    </source>
</reference>
<evidence type="ECO:0000313" key="2">
    <source>
        <dbReference type="EMBL" id="GHH56731.1"/>
    </source>
</evidence>
<name>A0ABQ3MPT0_9PSEU</name>
<evidence type="ECO:0000259" key="1">
    <source>
        <dbReference type="Pfam" id="PF00144"/>
    </source>
</evidence>
<dbReference type="Proteomes" id="UP000605568">
    <property type="component" value="Unassembled WGS sequence"/>
</dbReference>
<proteinExistence type="predicted"/>
<evidence type="ECO:0000313" key="3">
    <source>
        <dbReference type="Proteomes" id="UP000605568"/>
    </source>
</evidence>
<keyword evidence="3" id="KW-1185">Reference proteome</keyword>
<dbReference type="Gene3D" id="3.40.710.10">
    <property type="entry name" value="DD-peptidase/beta-lactamase superfamily"/>
    <property type="match status" value="1"/>
</dbReference>
<feature type="domain" description="Beta-lactamase-related" evidence="1">
    <location>
        <begin position="25"/>
        <end position="328"/>
    </location>
</feature>
<dbReference type="PANTHER" id="PTHR46825:SF7">
    <property type="entry name" value="D-ALANYL-D-ALANINE CARBOXYPEPTIDASE"/>
    <property type="match status" value="1"/>
</dbReference>
<dbReference type="RefSeq" id="WP_229905461.1">
    <property type="nucleotide sequence ID" value="NZ_BNAR01000017.1"/>
</dbReference>
<dbReference type="InterPro" id="IPR050491">
    <property type="entry name" value="AmpC-like"/>
</dbReference>
<dbReference type="GO" id="GO:0016787">
    <property type="term" value="F:hydrolase activity"/>
    <property type="evidence" value="ECO:0007669"/>
    <property type="project" value="UniProtKB-KW"/>
</dbReference>
<keyword evidence="2" id="KW-0378">Hydrolase</keyword>
<dbReference type="PANTHER" id="PTHR46825">
    <property type="entry name" value="D-ALANYL-D-ALANINE-CARBOXYPEPTIDASE/ENDOPEPTIDASE AMPH"/>
    <property type="match status" value="1"/>
</dbReference>
<organism evidence="2 3">
    <name type="scientific">Lentzea cavernae</name>
    <dbReference type="NCBI Taxonomy" id="2020703"/>
    <lineage>
        <taxon>Bacteria</taxon>
        <taxon>Bacillati</taxon>
        <taxon>Actinomycetota</taxon>
        <taxon>Actinomycetes</taxon>
        <taxon>Pseudonocardiales</taxon>
        <taxon>Pseudonocardiaceae</taxon>
        <taxon>Lentzea</taxon>
    </lineage>
</organism>
<dbReference type="EMBL" id="BNAR01000017">
    <property type="protein sequence ID" value="GHH56731.1"/>
    <property type="molecule type" value="Genomic_DNA"/>
</dbReference>
<accession>A0ABQ3MPT0</accession>
<protein>
    <submittedName>
        <fullName evidence="2">Serine hydrolase</fullName>
    </submittedName>
</protein>
<dbReference type="SUPFAM" id="SSF56601">
    <property type="entry name" value="beta-lactamase/transpeptidase-like"/>
    <property type="match status" value="1"/>
</dbReference>
<sequence>MNLTAAALAIAVGMTGAGPGADQMREAVHRIVDEGHAPAAMMSVQRHNAERSYNAGATPANAHVRIGSNTKAFVAVVVLQLVAEGRIDLDGRLPDPKLGGVTVRQLLQHTSGLPEYTDGIGLDRPDQVRHRYLSPHDLLDAALAKPAQFPPGAGFRYTNTNYVALGLLVQKVTGRPIQEEVSTRVIKRLKLKDTYWPTQGDEGLRQPYARGVHLENESDPKSKVIDVTTMDPSWAWAAGQLISTPKDLAAFYRGLLAGNLLPSAQLAQMRTTVETGAPGTRYGLGLFSTELTCGVTMWGHNGGFHGYYSLGGATDTGRAAAVVQTALPGVLGDPAQAEARVREAQDRALC</sequence>
<comment type="caution">
    <text evidence="2">The sequence shown here is derived from an EMBL/GenBank/DDBJ whole genome shotgun (WGS) entry which is preliminary data.</text>
</comment>
<dbReference type="Pfam" id="PF00144">
    <property type="entry name" value="Beta-lactamase"/>
    <property type="match status" value="1"/>
</dbReference>
<dbReference type="InterPro" id="IPR001466">
    <property type="entry name" value="Beta-lactam-related"/>
</dbReference>
<dbReference type="InterPro" id="IPR012338">
    <property type="entry name" value="Beta-lactam/transpept-like"/>
</dbReference>
<gene>
    <name evidence="2" type="ORF">GCM10017774_75110</name>
</gene>